<sequence>MSRVSGITRTLSCNHRISISHAHIRRLSTQKDATTGRTRISSLYTLGVAGGVGIISAYFLWPDASRSAPTYKDATLSPSYFTPAQVLASEPCSHPDYRLITLGIPKQLVPSLEQTALSPIWSIFIKDDDIQVERPYTPLTGIDEEGRMKFWIKKYPKGEVGRWIHSKHVGDSVEIRGPLKTWPWKDGVWDEVVMVSGGTGITPFVQLLHETLLSSERRTKTRYTLLHSSHSPTELPSHDVLQPLLSHAQARPDELKVTLFVNSNDTSDSVGQSDLQMKRIDKPEIIRALSLEDTRPWWKRITSSSTPTVDSKRKVLVLVCGPDSMIAAIAGPFGRNMSQGPIGGILGELGLSSQQVWKL</sequence>
<dbReference type="Pfam" id="PF00970">
    <property type="entry name" value="FAD_binding_6"/>
    <property type="match status" value="1"/>
</dbReference>
<protein>
    <recommendedName>
        <fullName evidence="8">FAD-binding FR-type domain-containing protein</fullName>
    </recommendedName>
</protein>
<dbReference type="SUPFAM" id="SSF52343">
    <property type="entry name" value="Ferredoxin reductase-like, C-terminal NADP-linked domain"/>
    <property type="match status" value="1"/>
</dbReference>
<comment type="caution">
    <text evidence="9">The sequence shown here is derived from an EMBL/GenBank/DDBJ whole genome shotgun (WGS) entry which is preliminary data.</text>
</comment>
<dbReference type="CDD" id="cd06183">
    <property type="entry name" value="cyt_b5_reduct_like"/>
    <property type="match status" value="1"/>
</dbReference>
<gene>
    <name evidence="9" type="ORF">QCA50_000589</name>
</gene>
<keyword evidence="7" id="KW-0812">Transmembrane</keyword>
<dbReference type="Pfam" id="PF08030">
    <property type="entry name" value="NAD_binding_6"/>
    <property type="match status" value="1"/>
</dbReference>
<keyword evidence="7" id="KW-0472">Membrane</keyword>
<evidence type="ECO:0000256" key="1">
    <source>
        <dbReference type="ARBA" id="ARBA00001974"/>
    </source>
</evidence>
<dbReference type="InterPro" id="IPR008333">
    <property type="entry name" value="Cbr1-like_FAD-bd_dom"/>
</dbReference>
<keyword evidence="4 6" id="KW-0274">FAD</keyword>
<feature type="binding site" evidence="6">
    <location>
        <position position="153"/>
    </location>
    <ligand>
        <name>FAD</name>
        <dbReference type="ChEBI" id="CHEBI:57692"/>
    </ligand>
</feature>
<dbReference type="GO" id="GO:0016491">
    <property type="term" value="F:oxidoreductase activity"/>
    <property type="evidence" value="ECO:0007669"/>
    <property type="project" value="UniProtKB-KW"/>
</dbReference>
<keyword evidence="5" id="KW-0560">Oxidoreductase</keyword>
<dbReference type="PRINTS" id="PR00406">
    <property type="entry name" value="CYTB5RDTASE"/>
</dbReference>
<keyword evidence="7" id="KW-1133">Transmembrane helix</keyword>
<dbReference type="PANTHER" id="PTHR19370:SF189">
    <property type="entry name" value="CYTOCHROME C MITOCHONDRIAL IMPORT FACTOR CYC2"/>
    <property type="match status" value="1"/>
</dbReference>
<evidence type="ECO:0000256" key="4">
    <source>
        <dbReference type="ARBA" id="ARBA00022827"/>
    </source>
</evidence>
<dbReference type="AlphaFoldDB" id="A0AAW0GZX2"/>
<dbReference type="EMBL" id="JASBNA010000001">
    <property type="protein sequence ID" value="KAK7695950.1"/>
    <property type="molecule type" value="Genomic_DNA"/>
</dbReference>
<feature type="binding site" evidence="6">
    <location>
        <position position="136"/>
    </location>
    <ligand>
        <name>FAD</name>
        <dbReference type="ChEBI" id="CHEBI:57692"/>
    </ligand>
</feature>
<evidence type="ECO:0000256" key="5">
    <source>
        <dbReference type="ARBA" id="ARBA00023002"/>
    </source>
</evidence>
<keyword evidence="10" id="KW-1185">Reference proteome</keyword>
<feature type="binding site" evidence="6">
    <location>
        <position position="135"/>
    </location>
    <ligand>
        <name>FAD</name>
        <dbReference type="ChEBI" id="CHEBI:57692"/>
    </ligand>
</feature>
<evidence type="ECO:0000313" key="9">
    <source>
        <dbReference type="EMBL" id="KAK7695950.1"/>
    </source>
</evidence>
<feature type="binding site" evidence="6">
    <location>
        <position position="202"/>
    </location>
    <ligand>
        <name>FAD</name>
        <dbReference type="ChEBI" id="CHEBI:57692"/>
    </ligand>
</feature>
<evidence type="ECO:0000256" key="3">
    <source>
        <dbReference type="ARBA" id="ARBA00022630"/>
    </source>
</evidence>
<dbReference type="PROSITE" id="PS51384">
    <property type="entry name" value="FAD_FR"/>
    <property type="match status" value="1"/>
</dbReference>
<dbReference type="InterPro" id="IPR001834">
    <property type="entry name" value="CBR-like"/>
</dbReference>
<dbReference type="SUPFAM" id="SSF63380">
    <property type="entry name" value="Riboflavin synthase domain-like"/>
    <property type="match status" value="1"/>
</dbReference>
<name>A0AAW0GZX2_9APHY</name>
<evidence type="ECO:0000259" key="8">
    <source>
        <dbReference type="PROSITE" id="PS51384"/>
    </source>
</evidence>
<dbReference type="InterPro" id="IPR013121">
    <property type="entry name" value="Fe_red_NAD-bd_6"/>
</dbReference>
<dbReference type="GO" id="GO:0005739">
    <property type="term" value="C:mitochondrion"/>
    <property type="evidence" value="ECO:0007669"/>
    <property type="project" value="TreeGrafter"/>
</dbReference>
<comment type="similarity">
    <text evidence="2">Belongs to the flavoprotein pyridine nucleotide cytochrome reductase family.</text>
</comment>
<evidence type="ECO:0000313" key="10">
    <source>
        <dbReference type="Proteomes" id="UP001385951"/>
    </source>
</evidence>
<feature type="transmembrane region" description="Helical" evidence="7">
    <location>
        <begin position="43"/>
        <end position="61"/>
    </location>
</feature>
<reference evidence="9 10" key="1">
    <citation type="submission" date="2022-09" db="EMBL/GenBank/DDBJ databases">
        <authorList>
            <person name="Palmer J.M."/>
        </authorList>
    </citation>
    <scope>NUCLEOTIDE SEQUENCE [LARGE SCALE GENOMIC DNA]</scope>
    <source>
        <strain evidence="9 10">DSM 7382</strain>
    </source>
</reference>
<dbReference type="PANTHER" id="PTHR19370">
    <property type="entry name" value="NADH-CYTOCHROME B5 REDUCTASE"/>
    <property type="match status" value="1"/>
</dbReference>
<evidence type="ECO:0000256" key="2">
    <source>
        <dbReference type="ARBA" id="ARBA00006105"/>
    </source>
</evidence>
<dbReference type="Gene3D" id="2.40.30.10">
    <property type="entry name" value="Translation factors"/>
    <property type="match status" value="1"/>
</dbReference>
<feature type="binding site" evidence="6">
    <location>
        <position position="160"/>
    </location>
    <ligand>
        <name>FAD</name>
        <dbReference type="ChEBI" id="CHEBI:57692"/>
    </ligand>
</feature>
<dbReference type="Proteomes" id="UP001385951">
    <property type="component" value="Unassembled WGS sequence"/>
</dbReference>
<dbReference type="InterPro" id="IPR017938">
    <property type="entry name" value="Riboflavin_synthase-like_b-brl"/>
</dbReference>
<organism evidence="9 10">
    <name type="scientific">Cerrena zonata</name>
    <dbReference type="NCBI Taxonomy" id="2478898"/>
    <lineage>
        <taxon>Eukaryota</taxon>
        <taxon>Fungi</taxon>
        <taxon>Dikarya</taxon>
        <taxon>Basidiomycota</taxon>
        <taxon>Agaricomycotina</taxon>
        <taxon>Agaricomycetes</taxon>
        <taxon>Polyporales</taxon>
        <taxon>Cerrenaceae</taxon>
        <taxon>Cerrena</taxon>
    </lineage>
</organism>
<evidence type="ECO:0000256" key="7">
    <source>
        <dbReference type="SAM" id="Phobius"/>
    </source>
</evidence>
<accession>A0AAW0GZX2</accession>
<dbReference type="Gene3D" id="3.40.50.80">
    <property type="entry name" value="Nucleotide-binding domain of ferredoxin-NADP reductase (FNR) module"/>
    <property type="match status" value="1"/>
</dbReference>
<dbReference type="InterPro" id="IPR017927">
    <property type="entry name" value="FAD-bd_FR_type"/>
</dbReference>
<feature type="domain" description="FAD-binding FR-type" evidence="8">
    <location>
        <begin position="79"/>
        <end position="185"/>
    </location>
</feature>
<feature type="binding site" evidence="6">
    <location>
        <position position="134"/>
    </location>
    <ligand>
        <name>FAD</name>
        <dbReference type="ChEBI" id="CHEBI:57692"/>
    </ligand>
</feature>
<dbReference type="InterPro" id="IPR039261">
    <property type="entry name" value="FNR_nucleotide-bd"/>
</dbReference>
<comment type="cofactor">
    <cofactor evidence="1 6">
        <name>FAD</name>
        <dbReference type="ChEBI" id="CHEBI:57692"/>
    </cofactor>
</comment>
<proteinExistence type="inferred from homology"/>
<keyword evidence="3 6" id="KW-0285">Flavoprotein</keyword>
<evidence type="ECO:0000256" key="6">
    <source>
        <dbReference type="PIRSR" id="PIRSR601834-1"/>
    </source>
</evidence>